<evidence type="ECO:0000259" key="3">
    <source>
        <dbReference type="Pfam" id="PF02481"/>
    </source>
</evidence>
<evidence type="ECO:0000313" key="6">
    <source>
        <dbReference type="Proteomes" id="UP000679335"/>
    </source>
</evidence>
<dbReference type="Proteomes" id="UP000679335">
    <property type="component" value="Chromosome"/>
</dbReference>
<dbReference type="SUPFAM" id="SSF102405">
    <property type="entry name" value="MCP/YpsA-like"/>
    <property type="match status" value="1"/>
</dbReference>
<gene>
    <name evidence="5" type="primary">dprA</name>
    <name evidence="5" type="ORF">KKR89_07225</name>
</gene>
<feature type="domain" description="Smf/DprA SLOG" evidence="3">
    <location>
        <begin position="112"/>
        <end position="320"/>
    </location>
</feature>
<keyword evidence="6" id="KW-1185">Reference proteome</keyword>
<dbReference type="Gene3D" id="3.40.50.450">
    <property type="match status" value="1"/>
</dbReference>
<sequence length="414" mass="43023">MSAPHHPVDPDDHTGRESDRHARAVWSALAEPGDTVAGALVQACGATSSLAWVADAVESGRADWSRLEEAAGELDATLRRRVDAAVTRWTPRWRSLDPDRDRAAAARCGARLVVPGDAAWPNGLDDLGALAPFALWVRGGPPTATRSVAIVGARASTTYGERVTVDLAVELARQGWVVVSGGAYGIDAAAHRGALLGGGTTHVVLAGGVDRAYPVGNAPLLEEVVRAGGSLVSEVPPGSTPSRGRFLQRNRLIAAVSHATVVVEAAWRSGAASTAHHAARLLRPVGAVPGPVTSAASAGCHRLLRDGVAVCVTDAAEVAELAGAVGRDLAPAPAPGATRATDDLDPLARRVHDGLSRRTARDVEQVAARAGANVVEARAMLGLLELEGLARRVPAGWVVTDRHEERRGEKKRLS</sequence>
<dbReference type="EMBL" id="CP076023">
    <property type="protein sequence ID" value="QWC17354.1"/>
    <property type="molecule type" value="Genomic_DNA"/>
</dbReference>
<dbReference type="InterPro" id="IPR057666">
    <property type="entry name" value="DrpA_SLOG"/>
</dbReference>
<feature type="region of interest" description="Disordered" evidence="2">
    <location>
        <begin position="1"/>
        <end position="21"/>
    </location>
</feature>
<evidence type="ECO:0000259" key="4">
    <source>
        <dbReference type="Pfam" id="PF17782"/>
    </source>
</evidence>
<accession>A0ABX8GMD9</accession>
<protein>
    <submittedName>
        <fullName evidence="5">DNA-processing protein DprA</fullName>
    </submittedName>
</protein>
<dbReference type="Pfam" id="PF17782">
    <property type="entry name" value="WHD_DprA"/>
    <property type="match status" value="1"/>
</dbReference>
<dbReference type="InterPro" id="IPR041614">
    <property type="entry name" value="DprA_WH"/>
</dbReference>
<dbReference type="NCBIfam" id="TIGR00732">
    <property type="entry name" value="dprA"/>
    <property type="match status" value="1"/>
</dbReference>
<evidence type="ECO:0000313" key="5">
    <source>
        <dbReference type="EMBL" id="QWC17354.1"/>
    </source>
</evidence>
<comment type="similarity">
    <text evidence="1">Belongs to the DprA/Smf family.</text>
</comment>
<name>A0ABX8GMD9_9CELL</name>
<organism evidence="5 6">
    <name type="scientific">Cellulomonas dongxiuzhuiae</name>
    <dbReference type="NCBI Taxonomy" id="2819979"/>
    <lineage>
        <taxon>Bacteria</taxon>
        <taxon>Bacillati</taxon>
        <taxon>Actinomycetota</taxon>
        <taxon>Actinomycetes</taxon>
        <taxon>Micrococcales</taxon>
        <taxon>Cellulomonadaceae</taxon>
        <taxon>Cellulomonas</taxon>
    </lineage>
</organism>
<proteinExistence type="inferred from homology"/>
<dbReference type="Pfam" id="PF02481">
    <property type="entry name" value="DNA_processg_A"/>
    <property type="match status" value="1"/>
</dbReference>
<dbReference type="PANTHER" id="PTHR43022:SF1">
    <property type="entry name" value="PROTEIN SMF"/>
    <property type="match status" value="1"/>
</dbReference>
<evidence type="ECO:0000256" key="2">
    <source>
        <dbReference type="SAM" id="MobiDB-lite"/>
    </source>
</evidence>
<evidence type="ECO:0000256" key="1">
    <source>
        <dbReference type="ARBA" id="ARBA00006525"/>
    </source>
</evidence>
<dbReference type="InterPro" id="IPR003488">
    <property type="entry name" value="DprA"/>
</dbReference>
<reference evidence="5 6" key="1">
    <citation type="submission" date="2021-05" db="EMBL/GenBank/DDBJ databases">
        <title>Novel species in genus Cellulomonas.</title>
        <authorList>
            <person name="Zhang G."/>
        </authorList>
    </citation>
    <scope>NUCLEOTIDE SEQUENCE [LARGE SCALE GENOMIC DNA]</scope>
    <source>
        <strain evidence="6">zg-ZUI157</strain>
    </source>
</reference>
<dbReference type="PANTHER" id="PTHR43022">
    <property type="entry name" value="PROTEIN SMF"/>
    <property type="match status" value="1"/>
</dbReference>
<feature type="domain" description="DprA winged helix" evidence="4">
    <location>
        <begin position="337"/>
        <end position="396"/>
    </location>
</feature>